<evidence type="ECO:0000256" key="1">
    <source>
        <dbReference type="SAM" id="MobiDB-lite"/>
    </source>
</evidence>
<protein>
    <submittedName>
        <fullName evidence="2">Hemin uptake protein HemP</fullName>
    </submittedName>
</protein>
<comment type="caution">
    <text evidence="2">The sequence shown here is derived from an EMBL/GenBank/DDBJ whole genome shotgun (WGS) entry which is preliminary data.</text>
</comment>
<keyword evidence="3" id="KW-1185">Reference proteome</keyword>
<dbReference type="AlphaFoldDB" id="A0A7V7KGR3"/>
<gene>
    <name evidence="2" type="ORF">F0A17_06490</name>
</gene>
<reference evidence="2 3" key="1">
    <citation type="submission" date="2019-08" db="EMBL/GenBank/DDBJ databases">
        <title>Bioinformatics analysis of the strain L3 and L5.</title>
        <authorList>
            <person name="Li X."/>
        </authorList>
    </citation>
    <scope>NUCLEOTIDE SEQUENCE [LARGE SCALE GENOMIC DNA]</scope>
    <source>
        <strain evidence="2 3">L5</strain>
    </source>
</reference>
<feature type="region of interest" description="Disordered" evidence="1">
    <location>
        <begin position="1"/>
        <end position="31"/>
    </location>
</feature>
<sequence length="63" mass="6985">MCANSPDPTTARAQAATPHERSRKPGIVESSALLDEQGQLVIEHRGKRYQLRETRNGKLILTS</sequence>
<evidence type="ECO:0000313" key="3">
    <source>
        <dbReference type="Proteomes" id="UP000486760"/>
    </source>
</evidence>
<accession>A0A7V7KGR3</accession>
<dbReference type="Proteomes" id="UP000486760">
    <property type="component" value="Unassembled WGS sequence"/>
</dbReference>
<dbReference type="RefSeq" id="WP_149327547.1">
    <property type="nucleotide sequence ID" value="NZ_VTPY01000003.1"/>
</dbReference>
<feature type="compositionally biased region" description="Polar residues" evidence="1">
    <location>
        <begin position="1"/>
        <end position="12"/>
    </location>
</feature>
<dbReference type="Pfam" id="PF10636">
    <property type="entry name" value="hemP"/>
    <property type="match status" value="1"/>
</dbReference>
<dbReference type="EMBL" id="VTPY01000003">
    <property type="protein sequence ID" value="KAA0012592.1"/>
    <property type="molecule type" value="Genomic_DNA"/>
</dbReference>
<dbReference type="InterPro" id="IPR019600">
    <property type="entry name" value="Hemin_uptake_protein_HemP"/>
</dbReference>
<dbReference type="Gene3D" id="2.10.70.10">
    <property type="entry name" value="Complement Module, domain 1"/>
    <property type="match status" value="1"/>
</dbReference>
<evidence type="ECO:0000313" key="2">
    <source>
        <dbReference type="EMBL" id="KAA0012592.1"/>
    </source>
</evidence>
<proteinExistence type="predicted"/>
<organism evidence="2 3">
    <name type="scientific">Billgrantia pellis</name>
    <dbReference type="NCBI Taxonomy" id="2606936"/>
    <lineage>
        <taxon>Bacteria</taxon>
        <taxon>Pseudomonadati</taxon>
        <taxon>Pseudomonadota</taxon>
        <taxon>Gammaproteobacteria</taxon>
        <taxon>Oceanospirillales</taxon>
        <taxon>Halomonadaceae</taxon>
        <taxon>Billgrantia</taxon>
    </lineage>
</organism>
<name>A0A7V7KGR3_9GAMM</name>